<dbReference type="RefSeq" id="XP_040703047.1">
    <property type="nucleotide sequence ID" value="XM_040852252.1"/>
</dbReference>
<feature type="domain" description="HNH nuclease" evidence="2">
    <location>
        <begin position="174"/>
        <end position="238"/>
    </location>
</feature>
<protein>
    <recommendedName>
        <fullName evidence="2">HNH nuclease domain-containing protein</fullName>
    </recommendedName>
</protein>
<evidence type="ECO:0000313" key="3">
    <source>
        <dbReference type="EMBL" id="OJJ59241.1"/>
    </source>
</evidence>
<dbReference type="OrthoDB" id="5386595at2759"/>
<keyword evidence="4" id="KW-1185">Reference proteome</keyword>
<evidence type="ECO:0000259" key="2">
    <source>
        <dbReference type="Pfam" id="PF13391"/>
    </source>
</evidence>
<proteinExistence type="predicted"/>
<evidence type="ECO:0000313" key="4">
    <source>
        <dbReference type="Proteomes" id="UP000184356"/>
    </source>
</evidence>
<name>A0A1L9TIN6_9EURO</name>
<evidence type="ECO:0000256" key="1">
    <source>
        <dbReference type="SAM" id="MobiDB-lite"/>
    </source>
</evidence>
<dbReference type="Pfam" id="PF13391">
    <property type="entry name" value="HNH_2"/>
    <property type="match status" value="1"/>
</dbReference>
<dbReference type="InterPro" id="IPR003615">
    <property type="entry name" value="HNH_nuc"/>
</dbReference>
<sequence>MSTLKRAAQSPEPPGSLEEQQRQINDGIRVAKKRVKGHGSFNAQFWANSCELETLLLQRAETDRKISLRDFEGTASEWEQTDKAQSIFQQIKAQETTIQLYQTRADELEPTKKGQAKRTLRDGFMKLFCTSKMGMNITNTGQGARDSRMQSTFRQELIKTGDAKHPKNDDALWCPVMGNWFDEDFMQAAHLFPHMHGQEVMDTIFGKKRPPELFSPRNGLLVSRAIEKYFDSGKFVIVPDLPDRPPLAELISWVQAECRGYRVRVIDPKWEKLDHAVSIHYGITWRELDGKKLQFRTKFRPAARYLYFHYCIQVLRRAWGHNMQGGSLPVLRDEIGRPFWGTPGRYMPKNMLLALVEELGHDYRDILEGATGSRGDSKLLVEAAAKQIHRRPALKSMPWQTQDEEEDTSSTDVSDSELDSGA</sequence>
<dbReference type="AlphaFoldDB" id="A0A1L9TIN6"/>
<dbReference type="EMBL" id="KV878586">
    <property type="protein sequence ID" value="OJJ59241.1"/>
    <property type="molecule type" value="Genomic_DNA"/>
</dbReference>
<dbReference type="VEuPathDB" id="FungiDB:ASPSYDRAFT_89954"/>
<dbReference type="Proteomes" id="UP000184356">
    <property type="component" value="Unassembled WGS sequence"/>
</dbReference>
<feature type="region of interest" description="Disordered" evidence="1">
    <location>
        <begin position="1"/>
        <end position="21"/>
    </location>
</feature>
<accession>A0A1L9TIN6</accession>
<feature type="region of interest" description="Disordered" evidence="1">
    <location>
        <begin position="389"/>
        <end position="422"/>
    </location>
</feature>
<organism evidence="3 4">
    <name type="scientific">Aspergillus sydowii CBS 593.65</name>
    <dbReference type="NCBI Taxonomy" id="1036612"/>
    <lineage>
        <taxon>Eukaryota</taxon>
        <taxon>Fungi</taxon>
        <taxon>Dikarya</taxon>
        <taxon>Ascomycota</taxon>
        <taxon>Pezizomycotina</taxon>
        <taxon>Eurotiomycetes</taxon>
        <taxon>Eurotiomycetidae</taxon>
        <taxon>Eurotiales</taxon>
        <taxon>Aspergillaceae</taxon>
        <taxon>Aspergillus</taxon>
        <taxon>Aspergillus subgen. Nidulantes</taxon>
    </lineage>
</organism>
<feature type="compositionally biased region" description="Acidic residues" evidence="1">
    <location>
        <begin position="402"/>
        <end position="422"/>
    </location>
</feature>
<reference evidence="4" key="1">
    <citation type="journal article" date="2017" name="Genome Biol.">
        <title>Comparative genomics reveals high biological diversity and specific adaptations in the industrially and medically important fungal genus Aspergillus.</title>
        <authorList>
            <person name="de Vries R.P."/>
            <person name="Riley R."/>
            <person name="Wiebenga A."/>
            <person name="Aguilar-Osorio G."/>
            <person name="Amillis S."/>
            <person name="Uchima C.A."/>
            <person name="Anderluh G."/>
            <person name="Asadollahi M."/>
            <person name="Askin M."/>
            <person name="Barry K."/>
            <person name="Battaglia E."/>
            <person name="Bayram O."/>
            <person name="Benocci T."/>
            <person name="Braus-Stromeyer S.A."/>
            <person name="Caldana C."/>
            <person name="Canovas D."/>
            <person name="Cerqueira G.C."/>
            <person name="Chen F."/>
            <person name="Chen W."/>
            <person name="Choi C."/>
            <person name="Clum A."/>
            <person name="Dos Santos R.A."/>
            <person name="Damasio A.R."/>
            <person name="Diallinas G."/>
            <person name="Emri T."/>
            <person name="Fekete E."/>
            <person name="Flipphi M."/>
            <person name="Freyberg S."/>
            <person name="Gallo A."/>
            <person name="Gournas C."/>
            <person name="Habgood R."/>
            <person name="Hainaut M."/>
            <person name="Harispe M.L."/>
            <person name="Henrissat B."/>
            <person name="Hilden K.S."/>
            <person name="Hope R."/>
            <person name="Hossain A."/>
            <person name="Karabika E."/>
            <person name="Karaffa L."/>
            <person name="Karanyi Z."/>
            <person name="Krasevec N."/>
            <person name="Kuo A."/>
            <person name="Kusch H."/>
            <person name="LaButti K."/>
            <person name="Lagendijk E.L."/>
            <person name="Lapidus A."/>
            <person name="Levasseur A."/>
            <person name="Lindquist E."/>
            <person name="Lipzen A."/>
            <person name="Logrieco A.F."/>
            <person name="MacCabe A."/>
            <person name="Maekelae M.R."/>
            <person name="Malavazi I."/>
            <person name="Melin P."/>
            <person name="Meyer V."/>
            <person name="Mielnichuk N."/>
            <person name="Miskei M."/>
            <person name="Molnar A.P."/>
            <person name="Mule G."/>
            <person name="Ngan C.Y."/>
            <person name="Orejas M."/>
            <person name="Orosz E."/>
            <person name="Ouedraogo J.P."/>
            <person name="Overkamp K.M."/>
            <person name="Park H.-S."/>
            <person name="Perrone G."/>
            <person name="Piumi F."/>
            <person name="Punt P.J."/>
            <person name="Ram A.F."/>
            <person name="Ramon A."/>
            <person name="Rauscher S."/>
            <person name="Record E."/>
            <person name="Riano-Pachon D.M."/>
            <person name="Robert V."/>
            <person name="Roehrig J."/>
            <person name="Ruller R."/>
            <person name="Salamov A."/>
            <person name="Salih N.S."/>
            <person name="Samson R.A."/>
            <person name="Sandor E."/>
            <person name="Sanguinetti M."/>
            <person name="Schuetze T."/>
            <person name="Sepcic K."/>
            <person name="Shelest E."/>
            <person name="Sherlock G."/>
            <person name="Sophianopoulou V."/>
            <person name="Squina F.M."/>
            <person name="Sun H."/>
            <person name="Susca A."/>
            <person name="Todd R.B."/>
            <person name="Tsang A."/>
            <person name="Unkles S.E."/>
            <person name="van de Wiele N."/>
            <person name="van Rossen-Uffink D."/>
            <person name="Oliveira J.V."/>
            <person name="Vesth T.C."/>
            <person name="Visser J."/>
            <person name="Yu J.-H."/>
            <person name="Zhou M."/>
            <person name="Andersen M.R."/>
            <person name="Archer D.B."/>
            <person name="Baker S.E."/>
            <person name="Benoit I."/>
            <person name="Brakhage A.A."/>
            <person name="Braus G.H."/>
            <person name="Fischer R."/>
            <person name="Frisvad J.C."/>
            <person name="Goldman G.H."/>
            <person name="Houbraken J."/>
            <person name="Oakley B."/>
            <person name="Pocsi I."/>
            <person name="Scazzocchio C."/>
            <person name="Seiboth B."/>
            <person name="vanKuyk P.A."/>
            <person name="Wortman J."/>
            <person name="Dyer P.S."/>
            <person name="Grigoriev I.V."/>
        </authorList>
    </citation>
    <scope>NUCLEOTIDE SEQUENCE [LARGE SCALE GENOMIC DNA]</scope>
    <source>
        <strain evidence="4">CBS 593.65</strain>
    </source>
</reference>
<dbReference type="STRING" id="1036612.A0A1L9TIN6"/>
<gene>
    <name evidence="3" type="ORF">ASPSYDRAFT_89954</name>
</gene>
<dbReference type="GeneID" id="63768325"/>